<feature type="transmembrane region" description="Helical" evidence="2">
    <location>
        <begin position="248"/>
        <end position="266"/>
    </location>
</feature>
<accession>A0A0K8RBC7</accession>
<evidence type="ECO:0000259" key="3">
    <source>
        <dbReference type="PROSITE" id="PS50850"/>
    </source>
</evidence>
<dbReference type="InterPro" id="IPR020846">
    <property type="entry name" value="MFS_dom"/>
</dbReference>
<protein>
    <submittedName>
        <fullName evidence="4">Putative monocarboxylate transporter</fullName>
    </submittedName>
</protein>
<dbReference type="InterPro" id="IPR011701">
    <property type="entry name" value="MFS"/>
</dbReference>
<dbReference type="EMBL" id="GADI01005417">
    <property type="protein sequence ID" value="JAA68391.1"/>
    <property type="molecule type" value="mRNA"/>
</dbReference>
<feature type="domain" description="Major facilitator superfamily (MFS) profile" evidence="3">
    <location>
        <begin position="30"/>
        <end position="433"/>
    </location>
</feature>
<dbReference type="PANTHER" id="PTHR11360:SF303">
    <property type="entry name" value="MAJOR FACILITATOR SUPERFAMILY (MFS) PROFILE DOMAIN-CONTAINING PROTEIN"/>
    <property type="match status" value="1"/>
</dbReference>
<feature type="transmembrane region" description="Helical" evidence="2">
    <location>
        <begin position="409"/>
        <end position="431"/>
    </location>
</feature>
<dbReference type="GO" id="GO:0016020">
    <property type="term" value="C:membrane"/>
    <property type="evidence" value="ECO:0007669"/>
    <property type="project" value="UniProtKB-SubCell"/>
</dbReference>
<feature type="transmembrane region" description="Helical" evidence="2">
    <location>
        <begin position="286"/>
        <end position="307"/>
    </location>
</feature>
<organism evidence="4">
    <name type="scientific">Ixodes ricinus</name>
    <name type="common">Common tick</name>
    <name type="synonym">Acarus ricinus</name>
    <dbReference type="NCBI Taxonomy" id="34613"/>
    <lineage>
        <taxon>Eukaryota</taxon>
        <taxon>Metazoa</taxon>
        <taxon>Ecdysozoa</taxon>
        <taxon>Arthropoda</taxon>
        <taxon>Chelicerata</taxon>
        <taxon>Arachnida</taxon>
        <taxon>Acari</taxon>
        <taxon>Parasitiformes</taxon>
        <taxon>Ixodida</taxon>
        <taxon>Ixodoidea</taxon>
        <taxon>Ixodidae</taxon>
        <taxon>Ixodinae</taxon>
        <taxon>Ixodes</taxon>
    </lineage>
</organism>
<keyword evidence="2" id="KW-1133">Transmembrane helix</keyword>
<sequence length="484" mass="53081">MTCKDSHSISSESVPGMRMYGPDSIYSWMTAACCVLSSFFVSASIRSSGILYFQTVEHFHVTRLKASWPIIVSTAAMLASGLVSGPLAKRFTVRPVVIVGSFLCSLGLICSYFATNIEELSIAFAVNGAGAGMVMLTHPTCINQHFVKHKGLVIGLNFAGSTLAFFVFPKIIELQAIAYGFKGSLLVLGAISLNSLPFTLFIRQPHWLKKQPDTSSPTAISHAQQNGSAVKILKHSSKPSLFQDLRNLLWNPIFYVILYTYLTYSFCYDCYSSLLVDFAVDKGISLSKAVTLVSITALTDFAGRLLLPTAIDHGLNSRVLMAVLLAFMGICFLLLPFANWYTFLLIVTCAIGFGIGTCLVSASVIVTQRVSVEMTSVAFGVVYGICGILSFGKPPIIGYFRDNWGTYDAIFNLCGGMCLCGCGIWIAISVLEQFSGTKKWSPQENLRTEDIVALRFFYLPSYICTRAQTFITPTQEQNYDVKKF</sequence>
<feature type="transmembrane region" description="Helical" evidence="2">
    <location>
        <begin position="96"/>
        <end position="114"/>
    </location>
</feature>
<evidence type="ECO:0000313" key="4">
    <source>
        <dbReference type="EMBL" id="JAA68391.1"/>
    </source>
</evidence>
<dbReference type="PANTHER" id="PTHR11360">
    <property type="entry name" value="MONOCARBOXYLATE TRANSPORTER"/>
    <property type="match status" value="1"/>
</dbReference>
<dbReference type="Gene3D" id="1.20.1250.20">
    <property type="entry name" value="MFS general substrate transporter like domains"/>
    <property type="match status" value="2"/>
</dbReference>
<feature type="transmembrane region" description="Helical" evidence="2">
    <location>
        <begin position="151"/>
        <end position="172"/>
    </location>
</feature>
<feature type="transmembrane region" description="Helical" evidence="2">
    <location>
        <begin position="184"/>
        <end position="202"/>
    </location>
</feature>
<reference evidence="4" key="1">
    <citation type="submission" date="2012-12" db="EMBL/GenBank/DDBJ databases">
        <title>Identification and characterization of a phenylalanine ammonia-lyase gene family in Isatis indigotica Fort.</title>
        <authorList>
            <person name="Liu Q."/>
            <person name="Chen J."/>
            <person name="Zhou X."/>
            <person name="Di P."/>
            <person name="Xiao Y."/>
            <person name="Xuan H."/>
            <person name="Zhang L."/>
            <person name="Chen W."/>
        </authorList>
    </citation>
    <scope>NUCLEOTIDE SEQUENCE</scope>
    <source>
        <tissue evidence="4">Salivary gland</tissue>
    </source>
</reference>
<name>A0A0K8RBC7_IXORI</name>
<dbReference type="InterPro" id="IPR050327">
    <property type="entry name" value="Proton-linked_MCT"/>
</dbReference>
<feature type="transmembrane region" description="Helical" evidence="2">
    <location>
        <begin position="66"/>
        <end position="84"/>
    </location>
</feature>
<dbReference type="Pfam" id="PF07690">
    <property type="entry name" value="MFS_1"/>
    <property type="match status" value="1"/>
</dbReference>
<feature type="transmembrane region" description="Helical" evidence="2">
    <location>
        <begin position="343"/>
        <end position="365"/>
    </location>
</feature>
<dbReference type="GO" id="GO:0008028">
    <property type="term" value="F:monocarboxylic acid transmembrane transporter activity"/>
    <property type="evidence" value="ECO:0007669"/>
    <property type="project" value="TreeGrafter"/>
</dbReference>
<feature type="transmembrane region" description="Helical" evidence="2">
    <location>
        <begin position="25"/>
        <end position="46"/>
    </location>
</feature>
<evidence type="ECO:0000256" key="1">
    <source>
        <dbReference type="ARBA" id="ARBA00004141"/>
    </source>
</evidence>
<feature type="transmembrane region" description="Helical" evidence="2">
    <location>
        <begin position="319"/>
        <end position="337"/>
    </location>
</feature>
<evidence type="ECO:0000256" key="2">
    <source>
        <dbReference type="SAM" id="Phobius"/>
    </source>
</evidence>
<dbReference type="SUPFAM" id="SSF103473">
    <property type="entry name" value="MFS general substrate transporter"/>
    <property type="match status" value="1"/>
</dbReference>
<dbReference type="AlphaFoldDB" id="A0A0K8RBC7"/>
<feature type="transmembrane region" description="Helical" evidence="2">
    <location>
        <begin position="377"/>
        <end position="397"/>
    </location>
</feature>
<feature type="transmembrane region" description="Helical" evidence="2">
    <location>
        <begin position="120"/>
        <end position="139"/>
    </location>
</feature>
<comment type="subcellular location">
    <subcellularLocation>
        <location evidence="1">Membrane</location>
        <topology evidence="1">Multi-pass membrane protein</topology>
    </subcellularLocation>
</comment>
<proteinExistence type="evidence at transcript level"/>
<keyword evidence="2" id="KW-0472">Membrane</keyword>
<keyword evidence="2" id="KW-0812">Transmembrane</keyword>
<dbReference type="InterPro" id="IPR036259">
    <property type="entry name" value="MFS_trans_sf"/>
</dbReference>
<dbReference type="PROSITE" id="PS50850">
    <property type="entry name" value="MFS"/>
    <property type="match status" value="1"/>
</dbReference>